<name>A0AAD6CIV1_9EURO</name>
<gene>
    <name evidence="7" type="ORF">N7458_000978</name>
</gene>
<dbReference type="PROSITE" id="PS50089">
    <property type="entry name" value="ZF_RING_2"/>
    <property type="match status" value="1"/>
</dbReference>
<feature type="compositionally biased region" description="Basic and acidic residues" evidence="5">
    <location>
        <begin position="46"/>
        <end position="73"/>
    </location>
</feature>
<dbReference type="EMBL" id="JAPVEA010000001">
    <property type="protein sequence ID" value="KAJ5465292.1"/>
    <property type="molecule type" value="Genomic_DNA"/>
</dbReference>
<protein>
    <recommendedName>
        <fullName evidence="6">RING-type domain-containing protein</fullName>
    </recommendedName>
</protein>
<evidence type="ECO:0000256" key="2">
    <source>
        <dbReference type="ARBA" id="ARBA00022771"/>
    </source>
</evidence>
<evidence type="ECO:0000256" key="1">
    <source>
        <dbReference type="ARBA" id="ARBA00022723"/>
    </source>
</evidence>
<feature type="region of interest" description="Disordered" evidence="5">
    <location>
        <begin position="1"/>
        <end position="28"/>
    </location>
</feature>
<evidence type="ECO:0000313" key="8">
    <source>
        <dbReference type="Proteomes" id="UP001213681"/>
    </source>
</evidence>
<keyword evidence="1" id="KW-0479">Metal-binding</keyword>
<dbReference type="RefSeq" id="XP_056772139.1">
    <property type="nucleotide sequence ID" value="XM_056904372.1"/>
</dbReference>
<dbReference type="GO" id="GO:0008270">
    <property type="term" value="F:zinc ion binding"/>
    <property type="evidence" value="ECO:0007669"/>
    <property type="project" value="UniProtKB-KW"/>
</dbReference>
<sequence length="134" mass="15725">MIVEAVNDETETTPSRKRKRTETKESSALDNAFEELRKAVSHKTQRLQEKNRQLRDELRQERERHQKTEEELSQQREKRILEYKICYMQPDRWVFILCGHMVCRSCAGSLGTTEKCPICRAPITGYIGCYPFAG</sequence>
<keyword evidence="8" id="KW-1185">Reference proteome</keyword>
<feature type="compositionally biased region" description="Acidic residues" evidence="5">
    <location>
        <begin position="1"/>
        <end position="11"/>
    </location>
</feature>
<dbReference type="Proteomes" id="UP001213681">
    <property type="component" value="Unassembled WGS sequence"/>
</dbReference>
<evidence type="ECO:0000313" key="7">
    <source>
        <dbReference type="EMBL" id="KAJ5465292.1"/>
    </source>
</evidence>
<keyword evidence="3" id="KW-0862">Zinc</keyword>
<dbReference type="InterPro" id="IPR001841">
    <property type="entry name" value="Znf_RING"/>
</dbReference>
<dbReference type="PROSITE" id="PS00518">
    <property type="entry name" value="ZF_RING_1"/>
    <property type="match status" value="1"/>
</dbReference>
<evidence type="ECO:0000259" key="6">
    <source>
        <dbReference type="PROSITE" id="PS50089"/>
    </source>
</evidence>
<proteinExistence type="predicted"/>
<dbReference type="GeneID" id="81594615"/>
<evidence type="ECO:0000256" key="5">
    <source>
        <dbReference type="SAM" id="MobiDB-lite"/>
    </source>
</evidence>
<evidence type="ECO:0000256" key="3">
    <source>
        <dbReference type="ARBA" id="ARBA00022833"/>
    </source>
</evidence>
<feature type="region of interest" description="Disordered" evidence="5">
    <location>
        <begin position="40"/>
        <end position="73"/>
    </location>
</feature>
<dbReference type="Gene3D" id="3.30.40.10">
    <property type="entry name" value="Zinc/RING finger domain, C3HC4 (zinc finger)"/>
    <property type="match status" value="1"/>
</dbReference>
<accession>A0AAD6CIV1</accession>
<reference evidence="7" key="1">
    <citation type="submission" date="2022-12" db="EMBL/GenBank/DDBJ databases">
        <authorList>
            <person name="Petersen C."/>
        </authorList>
    </citation>
    <scope>NUCLEOTIDE SEQUENCE</scope>
    <source>
        <strain evidence="7">IBT 16125</strain>
    </source>
</reference>
<keyword evidence="2 4" id="KW-0863">Zinc-finger</keyword>
<dbReference type="AlphaFoldDB" id="A0AAD6CIV1"/>
<comment type="caution">
    <text evidence="7">The sequence shown here is derived from an EMBL/GenBank/DDBJ whole genome shotgun (WGS) entry which is preliminary data.</text>
</comment>
<organism evidence="7 8">
    <name type="scientific">Penicillium daleae</name>
    <dbReference type="NCBI Taxonomy" id="63821"/>
    <lineage>
        <taxon>Eukaryota</taxon>
        <taxon>Fungi</taxon>
        <taxon>Dikarya</taxon>
        <taxon>Ascomycota</taxon>
        <taxon>Pezizomycotina</taxon>
        <taxon>Eurotiomycetes</taxon>
        <taxon>Eurotiomycetidae</taxon>
        <taxon>Eurotiales</taxon>
        <taxon>Aspergillaceae</taxon>
        <taxon>Penicillium</taxon>
    </lineage>
</organism>
<feature type="domain" description="RING-type" evidence="6">
    <location>
        <begin position="85"/>
        <end position="120"/>
    </location>
</feature>
<dbReference type="InterPro" id="IPR017907">
    <property type="entry name" value="Znf_RING_CS"/>
</dbReference>
<dbReference type="InterPro" id="IPR013083">
    <property type="entry name" value="Znf_RING/FYVE/PHD"/>
</dbReference>
<dbReference type="SUPFAM" id="SSF57850">
    <property type="entry name" value="RING/U-box"/>
    <property type="match status" value="1"/>
</dbReference>
<dbReference type="Pfam" id="PF13920">
    <property type="entry name" value="zf-C3HC4_3"/>
    <property type="match status" value="1"/>
</dbReference>
<evidence type="ECO:0000256" key="4">
    <source>
        <dbReference type="PROSITE-ProRule" id="PRU00175"/>
    </source>
</evidence>
<reference evidence="7" key="2">
    <citation type="journal article" date="2023" name="IMA Fungus">
        <title>Comparative genomic study of the Penicillium genus elucidates a diverse pangenome and 15 lateral gene transfer events.</title>
        <authorList>
            <person name="Petersen C."/>
            <person name="Sorensen T."/>
            <person name="Nielsen M.R."/>
            <person name="Sondergaard T.E."/>
            <person name="Sorensen J.L."/>
            <person name="Fitzpatrick D.A."/>
            <person name="Frisvad J.C."/>
            <person name="Nielsen K.L."/>
        </authorList>
    </citation>
    <scope>NUCLEOTIDE SEQUENCE</scope>
    <source>
        <strain evidence="7">IBT 16125</strain>
    </source>
</reference>